<name>A0A0C7NNF2_DEFTU</name>
<feature type="transmembrane region" description="Helical" evidence="10">
    <location>
        <begin position="237"/>
        <end position="262"/>
    </location>
</feature>
<dbReference type="EMBL" id="LN824141">
    <property type="protein sequence ID" value="CEP77452.1"/>
    <property type="molecule type" value="Genomic_DNA"/>
</dbReference>
<gene>
    <name evidence="11" type="ORF">DTL3_0118</name>
</gene>
<protein>
    <recommendedName>
        <fullName evidence="3">Multidrug export protein MepA</fullName>
    </recommendedName>
</protein>
<dbReference type="GO" id="GO:0005886">
    <property type="term" value="C:plasma membrane"/>
    <property type="evidence" value="ECO:0007669"/>
    <property type="project" value="UniProtKB-SubCell"/>
</dbReference>
<feature type="transmembrane region" description="Helical" evidence="10">
    <location>
        <begin position="20"/>
        <end position="37"/>
    </location>
</feature>
<feature type="transmembrane region" description="Helical" evidence="10">
    <location>
        <begin position="274"/>
        <end position="297"/>
    </location>
</feature>
<feature type="transmembrane region" description="Helical" evidence="10">
    <location>
        <begin position="171"/>
        <end position="192"/>
    </location>
</feature>
<dbReference type="NCBIfam" id="TIGR00797">
    <property type="entry name" value="matE"/>
    <property type="match status" value="1"/>
</dbReference>
<accession>A0A0C7NNF2</accession>
<dbReference type="PATRIC" id="fig|1006576.9.peg.116"/>
<evidence type="ECO:0000313" key="11">
    <source>
        <dbReference type="EMBL" id="CEP77452.1"/>
    </source>
</evidence>
<evidence type="ECO:0000256" key="2">
    <source>
        <dbReference type="ARBA" id="ARBA00008417"/>
    </source>
</evidence>
<dbReference type="HOGENOM" id="CLU_012893_0_0_0"/>
<dbReference type="KEGG" id="dtn:DTL3_0118"/>
<sequence length="468" mass="51958">MVAKNEFLGTESIGKLMFKLTLPAIAAQIINMLYNIVDRIYIGHMPEVGALALTGLGVTYPLIIAISAFSALIFMGGTPRASIKMGEGDYEGAEKIMGNSFILLVIISIILTVLGLIFDRQLLMLFGASENTIEYAYNYMQIYLLGTIFVQLTLGMNSFITAQGFAKTGMYTILIGAGLNIALDPLFIYTFGWGVQGAAIATVISQAVSTIWVISFLRSDKSALKLKKEHFKLEKEIVLPIFSLGMAPFIMQFTESILFFSFNFSLLKYGGDVAVGSMAILSTLMMFAMFPLMGFTQGAQPIISYNFGAKKPERVKKAFNLLLSICLIYSVTFWALVMAFPDFFAGIFTNDLALKEFTVWAMRIYMAALVLMGAQIACQQTFIAIGNAKTSLFLALLRKVILLIPLIFILPMFFENKVMAVYLAEPVSDTIAVIVTISMFIVQFRKSLKEIETEKPEKIKEEYQHQET</sequence>
<evidence type="ECO:0000256" key="10">
    <source>
        <dbReference type="SAM" id="Phobius"/>
    </source>
</evidence>
<dbReference type="InterPro" id="IPR045070">
    <property type="entry name" value="MATE_MepA-like"/>
</dbReference>
<keyword evidence="9" id="KW-0046">Antibiotic resistance</keyword>
<dbReference type="InterPro" id="IPR048279">
    <property type="entry name" value="MdtK-like"/>
</dbReference>
<evidence type="ECO:0000256" key="8">
    <source>
        <dbReference type="ARBA" id="ARBA00023136"/>
    </source>
</evidence>
<dbReference type="Proteomes" id="UP000032809">
    <property type="component" value="Chromosome I"/>
</dbReference>
<keyword evidence="7 10" id="KW-1133">Transmembrane helix</keyword>
<evidence type="ECO:0000256" key="6">
    <source>
        <dbReference type="ARBA" id="ARBA00022692"/>
    </source>
</evidence>
<proteinExistence type="inferred from homology"/>
<dbReference type="STRING" id="1006576.DTL3_0118"/>
<feature type="transmembrane region" description="Helical" evidence="10">
    <location>
        <begin position="360"/>
        <end position="378"/>
    </location>
</feature>
<evidence type="ECO:0000256" key="3">
    <source>
        <dbReference type="ARBA" id="ARBA00022106"/>
    </source>
</evidence>
<evidence type="ECO:0000313" key="12">
    <source>
        <dbReference type="Proteomes" id="UP000032809"/>
    </source>
</evidence>
<feature type="transmembrane region" description="Helical" evidence="10">
    <location>
        <begin position="420"/>
        <end position="442"/>
    </location>
</feature>
<feature type="transmembrane region" description="Helical" evidence="10">
    <location>
        <begin position="390"/>
        <end position="414"/>
    </location>
</feature>
<dbReference type="RefSeq" id="WP_045087070.1">
    <property type="nucleotide sequence ID" value="NZ_LN824141.1"/>
</dbReference>
<dbReference type="CDD" id="cd13143">
    <property type="entry name" value="MATE_MepA_like"/>
    <property type="match status" value="1"/>
</dbReference>
<feature type="transmembrane region" description="Helical" evidence="10">
    <location>
        <begin position="49"/>
        <end position="75"/>
    </location>
</feature>
<organism evidence="11 12">
    <name type="scientific">Defluviitoga tunisiensis</name>
    <dbReference type="NCBI Taxonomy" id="1006576"/>
    <lineage>
        <taxon>Bacteria</taxon>
        <taxon>Thermotogati</taxon>
        <taxon>Thermotogota</taxon>
        <taxon>Thermotogae</taxon>
        <taxon>Petrotogales</taxon>
        <taxon>Petrotogaceae</taxon>
        <taxon>Defluviitoga</taxon>
    </lineage>
</organism>
<dbReference type="GO" id="GO:0015297">
    <property type="term" value="F:antiporter activity"/>
    <property type="evidence" value="ECO:0007669"/>
    <property type="project" value="InterPro"/>
</dbReference>
<feature type="transmembrane region" description="Helical" evidence="10">
    <location>
        <begin position="318"/>
        <end position="340"/>
    </location>
</feature>
<feature type="transmembrane region" description="Helical" evidence="10">
    <location>
        <begin position="198"/>
        <end position="217"/>
    </location>
</feature>
<dbReference type="InterPro" id="IPR051327">
    <property type="entry name" value="MATE_MepA_subfamily"/>
</dbReference>
<feature type="transmembrane region" description="Helical" evidence="10">
    <location>
        <begin position="138"/>
        <end position="159"/>
    </location>
</feature>
<keyword evidence="6 10" id="KW-0812">Transmembrane</keyword>
<comment type="similarity">
    <text evidence="2">Belongs to the multi antimicrobial extrusion (MATE) (TC 2.A.66.1) family. MepA subfamily.</text>
</comment>
<dbReference type="GO" id="GO:0042910">
    <property type="term" value="F:xenobiotic transmembrane transporter activity"/>
    <property type="evidence" value="ECO:0007669"/>
    <property type="project" value="InterPro"/>
</dbReference>
<evidence type="ECO:0000256" key="5">
    <source>
        <dbReference type="ARBA" id="ARBA00022475"/>
    </source>
</evidence>
<keyword evidence="12" id="KW-1185">Reference proteome</keyword>
<dbReference type="AlphaFoldDB" id="A0A0C7NNF2"/>
<keyword evidence="5" id="KW-1003">Cell membrane</keyword>
<dbReference type="PANTHER" id="PTHR43823:SF3">
    <property type="entry name" value="MULTIDRUG EXPORT PROTEIN MEPA"/>
    <property type="match status" value="1"/>
</dbReference>
<dbReference type="GO" id="GO:0046677">
    <property type="term" value="P:response to antibiotic"/>
    <property type="evidence" value="ECO:0007669"/>
    <property type="project" value="UniProtKB-KW"/>
</dbReference>
<evidence type="ECO:0000256" key="7">
    <source>
        <dbReference type="ARBA" id="ARBA00022989"/>
    </source>
</evidence>
<dbReference type="PANTHER" id="PTHR43823">
    <property type="entry name" value="SPORULATION PROTEIN YKVU"/>
    <property type="match status" value="1"/>
</dbReference>
<evidence type="ECO:0000256" key="1">
    <source>
        <dbReference type="ARBA" id="ARBA00004651"/>
    </source>
</evidence>
<dbReference type="OrthoDB" id="9811110at2"/>
<keyword evidence="8 10" id="KW-0472">Membrane</keyword>
<dbReference type="PIRSF" id="PIRSF006603">
    <property type="entry name" value="DinF"/>
    <property type="match status" value="1"/>
</dbReference>
<dbReference type="InterPro" id="IPR002528">
    <property type="entry name" value="MATE_fam"/>
</dbReference>
<keyword evidence="4" id="KW-0813">Transport</keyword>
<feature type="transmembrane region" description="Helical" evidence="10">
    <location>
        <begin position="96"/>
        <end position="118"/>
    </location>
</feature>
<reference evidence="12" key="1">
    <citation type="submission" date="2014-11" db="EMBL/GenBank/DDBJ databases">
        <authorList>
            <person name="Wibberg D."/>
        </authorList>
    </citation>
    <scope>NUCLEOTIDE SEQUENCE [LARGE SCALE GENOMIC DNA]</scope>
    <source>
        <strain evidence="12">L3</strain>
    </source>
</reference>
<evidence type="ECO:0000256" key="9">
    <source>
        <dbReference type="ARBA" id="ARBA00023251"/>
    </source>
</evidence>
<comment type="subcellular location">
    <subcellularLocation>
        <location evidence="1">Cell membrane</location>
        <topology evidence="1">Multi-pass membrane protein</topology>
    </subcellularLocation>
</comment>
<evidence type="ECO:0000256" key="4">
    <source>
        <dbReference type="ARBA" id="ARBA00022448"/>
    </source>
</evidence>
<dbReference type="Pfam" id="PF01554">
    <property type="entry name" value="MatE"/>
    <property type="match status" value="2"/>
</dbReference>